<accession>A0ABU9I9D5</accession>
<dbReference type="InterPro" id="IPR013087">
    <property type="entry name" value="Znf_C2H2_type"/>
</dbReference>
<dbReference type="EMBL" id="JBBYHT010000011">
    <property type="protein sequence ID" value="MEL1249035.1"/>
    <property type="molecule type" value="Genomic_DNA"/>
</dbReference>
<dbReference type="CDD" id="cd00085">
    <property type="entry name" value="HNHc"/>
    <property type="match status" value="1"/>
</dbReference>
<keyword evidence="2" id="KW-0378">Hydrolase</keyword>
<reference evidence="2 3" key="1">
    <citation type="submission" date="2024-04" db="EMBL/GenBank/DDBJ databases">
        <title>Flavobacterium sp. DGU41 16S ribosomal RNA gene Genome sequencing and assembly.</title>
        <authorList>
            <person name="Park S."/>
        </authorList>
    </citation>
    <scope>NUCLEOTIDE SEQUENCE [LARGE SCALE GENOMIC DNA]</scope>
    <source>
        <strain evidence="2 3">DGU41</strain>
    </source>
</reference>
<sequence>MSNYQKTEWKEFRQNILENDDYTCVRCGKTKFDGVTLQVHHTIYHKGRKPWQYATEECQTLCKGCHAAEHGIIIPKYGWEFVEMEDLEDLIGECEYCGNPLRYSFTIFHEKWGSLNVGTGCCDNLTDSDLASNEKESLLRYVNRRKIFLNSSRWKNTGTTHLIKQALFEIKINEDDEGFKLTIHGLKSDKNYESLKIAKEKVFDIIESGKLIEYCEKKKIIYPKRK</sequence>
<proteinExistence type="predicted"/>
<comment type="caution">
    <text evidence="2">The sequence shown here is derived from an EMBL/GenBank/DDBJ whole genome shotgun (WGS) entry which is preliminary data.</text>
</comment>
<evidence type="ECO:0000259" key="1">
    <source>
        <dbReference type="PROSITE" id="PS50157"/>
    </source>
</evidence>
<keyword evidence="2" id="KW-0540">Nuclease</keyword>
<feature type="domain" description="C2H2-type" evidence="1">
    <location>
        <begin position="22"/>
        <end position="50"/>
    </location>
</feature>
<evidence type="ECO:0000313" key="2">
    <source>
        <dbReference type="EMBL" id="MEL1249035.1"/>
    </source>
</evidence>
<gene>
    <name evidence="2" type="ORF">AAEO58_13360</name>
</gene>
<dbReference type="RefSeq" id="WP_341683903.1">
    <property type="nucleotide sequence ID" value="NZ_JBBYHT010000011.1"/>
</dbReference>
<protein>
    <submittedName>
        <fullName evidence="2">HNH endonuclease</fullName>
    </submittedName>
</protein>
<dbReference type="Pfam" id="PF01844">
    <property type="entry name" value="HNH"/>
    <property type="match status" value="1"/>
</dbReference>
<keyword evidence="2" id="KW-0255">Endonuclease</keyword>
<keyword evidence="3" id="KW-1185">Reference proteome</keyword>
<evidence type="ECO:0000313" key="3">
    <source>
        <dbReference type="Proteomes" id="UP001393056"/>
    </source>
</evidence>
<dbReference type="InterPro" id="IPR002711">
    <property type="entry name" value="HNH"/>
</dbReference>
<organism evidence="2 3">
    <name type="scientific">Flavobacterium helocola</name>
    <dbReference type="NCBI Taxonomy" id="3139139"/>
    <lineage>
        <taxon>Bacteria</taxon>
        <taxon>Pseudomonadati</taxon>
        <taxon>Bacteroidota</taxon>
        <taxon>Flavobacteriia</taxon>
        <taxon>Flavobacteriales</taxon>
        <taxon>Flavobacteriaceae</taxon>
        <taxon>Flavobacterium</taxon>
    </lineage>
</organism>
<dbReference type="Proteomes" id="UP001393056">
    <property type="component" value="Unassembled WGS sequence"/>
</dbReference>
<dbReference type="GO" id="GO:0004519">
    <property type="term" value="F:endonuclease activity"/>
    <property type="evidence" value="ECO:0007669"/>
    <property type="project" value="UniProtKB-KW"/>
</dbReference>
<dbReference type="InterPro" id="IPR003615">
    <property type="entry name" value="HNH_nuc"/>
</dbReference>
<dbReference type="PROSITE" id="PS50157">
    <property type="entry name" value="ZINC_FINGER_C2H2_2"/>
    <property type="match status" value="1"/>
</dbReference>
<name>A0ABU9I9D5_9FLAO</name>